<dbReference type="EMBL" id="CP065748">
    <property type="protein sequence ID" value="QPS82218.1"/>
    <property type="molecule type" value="Genomic_DNA"/>
</dbReference>
<name>A0A7T2YWA6_9BURK</name>
<evidence type="ECO:0000313" key="2">
    <source>
        <dbReference type="Proteomes" id="UP000595064"/>
    </source>
</evidence>
<reference evidence="1 2" key="1">
    <citation type="submission" date="2020-12" db="EMBL/GenBank/DDBJ databases">
        <title>FDA dAtabase for Regulatory Grade micrObial Sequences (FDA-ARGOS): Supporting development and validation of Infectious Disease Dx tests.</title>
        <authorList>
            <person name="Sproer C."/>
            <person name="Gronow S."/>
            <person name="Severitt S."/>
            <person name="Schroder I."/>
            <person name="Tallon L."/>
            <person name="Sadzewicz L."/>
            <person name="Zhao X."/>
            <person name="Boylan J."/>
            <person name="Ott S."/>
            <person name="Bowen H."/>
            <person name="Vavikolanu K."/>
            <person name="Mehta A."/>
            <person name="Aluvathingal J."/>
            <person name="Nadendla S."/>
            <person name="Lowell S."/>
            <person name="Myers T."/>
            <person name="Yan Y."/>
            <person name="Sichtig H."/>
        </authorList>
    </citation>
    <scope>NUCLEOTIDE SEQUENCE [LARGE SCALE GENOMIC DNA]</scope>
    <source>
        <strain evidence="1 2">FDAARGOS_890</strain>
    </source>
</reference>
<organism evidence="1 2">
    <name type="scientific">Delftia lacustris</name>
    <dbReference type="NCBI Taxonomy" id="558537"/>
    <lineage>
        <taxon>Bacteria</taxon>
        <taxon>Pseudomonadati</taxon>
        <taxon>Pseudomonadota</taxon>
        <taxon>Betaproteobacteria</taxon>
        <taxon>Burkholderiales</taxon>
        <taxon>Comamonadaceae</taxon>
        <taxon>Delftia</taxon>
    </lineage>
</organism>
<dbReference type="KEGG" id="dla:I6G47_03780"/>
<dbReference type="GeneID" id="94692000"/>
<gene>
    <name evidence="1" type="ORF">I6G47_03780</name>
</gene>
<dbReference type="RefSeq" id="WP_017403888.1">
    <property type="nucleotide sequence ID" value="NZ_AP025556.1"/>
</dbReference>
<evidence type="ECO:0000313" key="1">
    <source>
        <dbReference type="EMBL" id="QPS82218.1"/>
    </source>
</evidence>
<protein>
    <submittedName>
        <fullName evidence="1">Uncharacterized protein</fullName>
    </submittedName>
</protein>
<proteinExistence type="predicted"/>
<dbReference type="AlphaFoldDB" id="A0A7T2YWA6"/>
<sequence>MIAGRSWTVLDGRGHEIGRVEGDEFVRCGTRLIYRIDGPALYSMDGSARLMGFIEGTEVRTRQGRIFLKFLAH</sequence>
<keyword evidence="2" id="KW-1185">Reference proteome</keyword>
<dbReference type="Proteomes" id="UP000595064">
    <property type="component" value="Chromosome"/>
</dbReference>
<accession>A0A7T2YWA6</accession>